<comment type="caution">
    <text evidence="1">The sequence shown here is derived from an EMBL/GenBank/DDBJ whole genome shotgun (WGS) entry which is preliminary data.</text>
</comment>
<name>A0ABD6AWB4_9EURY</name>
<reference evidence="1 2" key="1">
    <citation type="journal article" date="2019" name="Int. J. Syst. Evol. Microbiol.">
        <title>The Global Catalogue of Microorganisms (GCM) 10K type strain sequencing project: providing services to taxonomists for standard genome sequencing and annotation.</title>
        <authorList>
            <consortium name="The Broad Institute Genomics Platform"/>
            <consortium name="The Broad Institute Genome Sequencing Center for Infectious Disease"/>
            <person name="Wu L."/>
            <person name="Ma J."/>
        </authorList>
    </citation>
    <scope>NUCLEOTIDE SEQUENCE [LARGE SCALE GENOMIC DNA]</scope>
    <source>
        <strain evidence="1 2">CGMCC 1.12563</strain>
    </source>
</reference>
<evidence type="ECO:0000313" key="1">
    <source>
        <dbReference type="EMBL" id="MFD1514178.1"/>
    </source>
</evidence>
<protein>
    <recommendedName>
        <fullName evidence="3">C2H2-type domain-containing protein</fullName>
    </recommendedName>
</protein>
<dbReference type="AlphaFoldDB" id="A0ABD6AWB4"/>
<dbReference type="Proteomes" id="UP001597187">
    <property type="component" value="Unassembled WGS sequence"/>
</dbReference>
<accession>A0ABD6AWB4</accession>
<evidence type="ECO:0008006" key="3">
    <source>
        <dbReference type="Google" id="ProtNLM"/>
    </source>
</evidence>
<dbReference type="EMBL" id="JBHUDC010000007">
    <property type="protein sequence ID" value="MFD1514178.1"/>
    <property type="molecule type" value="Genomic_DNA"/>
</dbReference>
<evidence type="ECO:0000313" key="2">
    <source>
        <dbReference type="Proteomes" id="UP001597187"/>
    </source>
</evidence>
<keyword evidence="2" id="KW-1185">Reference proteome</keyword>
<sequence>MDGLLKQEIEAQIEAELEVGKRIHKCRCEYCDALFHGKGMIEWEVVRHALDAGQLASEEPPFRWYPSRPRCRRCETFAIRTGTIGIEEALVRIEVEVHGQTLVPTNPYVEVLDYSAADDGYAPPPLEAVPRDEPTDISDHVIQAMSEDEAARWLRIEVKLDALKRRPMSAYGPPTRKPAFLRNLERASDLPPSVARKLESATEKPTLETKIRRRLVRLMGYHLSPPVLEYSAEPIRKLE</sequence>
<dbReference type="RefSeq" id="WP_250874150.1">
    <property type="nucleotide sequence ID" value="NZ_JALXFV010000007.1"/>
</dbReference>
<gene>
    <name evidence="1" type="ORF">ACFSBT_12915</name>
</gene>
<organism evidence="1 2">
    <name type="scientific">Halomarina rubra</name>
    <dbReference type="NCBI Taxonomy" id="2071873"/>
    <lineage>
        <taxon>Archaea</taxon>
        <taxon>Methanobacteriati</taxon>
        <taxon>Methanobacteriota</taxon>
        <taxon>Stenosarchaea group</taxon>
        <taxon>Halobacteria</taxon>
        <taxon>Halobacteriales</taxon>
        <taxon>Natronomonadaceae</taxon>
        <taxon>Halomarina</taxon>
    </lineage>
</organism>
<proteinExistence type="predicted"/>